<reference evidence="3" key="2">
    <citation type="submission" date="2015-06" db="EMBL/GenBank/DDBJ databases">
        <authorList>
            <person name="Radhakrishnan R."/>
            <person name="Underwood A."/>
            <person name="Al-Shahib A."/>
        </authorList>
    </citation>
    <scope>NUCLEOTIDE SEQUENCE</scope>
    <source>
        <strain evidence="3">P19_London_7_VIM_2_05_10</strain>
    </source>
</reference>
<reference evidence="11" key="12">
    <citation type="submission" date="2023-10" db="EMBL/GenBank/DDBJ databases">
        <title>Pathogen: clinical or host-associated sample.</title>
        <authorList>
            <person name="Hergert J."/>
            <person name="Casey R."/>
            <person name="Wagner J."/>
            <person name="Young E.L."/>
            <person name="Oakeson K.F."/>
        </authorList>
    </citation>
    <scope>NUCLEOTIDE SEQUENCE</scope>
    <source>
        <strain evidence="11">2021CK-01020</strain>
    </source>
</reference>
<reference evidence="8 15" key="6">
    <citation type="submission" date="2018-08" db="EMBL/GenBank/DDBJ databases">
        <title>Recombination of ecologically and evolutionarily significant loci maintains genetic cohesion in the Pseudomonas syringae species complex.</title>
        <authorList>
            <person name="Dillon M."/>
            <person name="Thakur S."/>
            <person name="Almeida R.N.D."/>
            <person name="Weir B.S."/>
            <person name="Guttman D.S."/>
        </authorList>
    </citation>
    <scope>NUCLEOTIDE SEQUENCE [LARGE SCALE GENOMIC DNA]</scope>
    <source>
        <strain evidence="8 15">ICMP 7846</strain>
    </source>
</reference>
<dbReference type="EMBL" id="NFFZ01000012">
    <property type="protein sequence ID" value="OTI58904.1"/>
    <property type="molecule type" value="Genomic_DNA"/>
</dbReference>
<dbReference type="Gene3D" id="3.40.50.620">
    <property type="entry name" value="HUPs"/>
    <property type="match status" value="1"/>
</dbReference>
<evidence type="ECO:0000313" key="6">
    <source>
        <dbReference type="EMBL" id="OTI58904.1"/>
    </source>
</evidence>
<reference evidence="4 18" key="9">
    <citation type="submission" date="2019-11" db="EMBL/GenBank/DDBJ databases">
        <title>Genomes of ocular Pseudomonas aeruginosa isolates.</title>
        <authorList>
            <person name="Khan M."/>
            <person name="Rice S.A."/>
            <person name="Willcox M.D.P."/>
            <person name="Stapleton F."/>
        </authorList>
    </citation>
    <scope>NUCLEOTIDE SEQUENCE [LARGE SCALE GENOMIC DNA]</scope>
    <source>
        <strain evidence="4 18">PA221</strain>
    </source>
</reference>
<evidence type="ECO:0000256" key="1">
    <source>
        <dbReference type="ARBA" id="ARBA00008791"/>
    </source>
</evidence>
<dbReference type="Pfam" id="PF00582">
    <property type="entry name" value="Usp"/>
    <property type="match status" value="1"/>
</dbReference>
<gene>
    <name evidence="8" type="ORF">ALP65_03397</name>
    <name evidence="6" type="ORF">CAZ10_22105</name>
    <name evidence="7" type="ORF">DT376_20345</name>
    <name evidence="10" type="ORF">DY940_29320</name>
    <name evidence="4" type="ORF">GNQ48_12875</name>
    <name evidence="5" type="ORF">GUL26_03550</name>
    <name evidence="9" type="ORF">IPC1295_29635</name>
    <name evidence="11" type="ORF">L4V69_11840</name>
    <name evidence="3" type="ORF">PAERUG_P19_London_7_VIM_2_05_10_00536</name>
</gene>
<dbReference type="InterPro" id="IPR014729">
    <property type="entry name" value="Rossmann-like_a/b/a_fold"/>
</dbReference>
<evidence type="ECO:0000313" key="4">
    <source>
        <dbReference type="EMBL" id="MUI35904.1"/>
    </source>
</evidence>
<dbReference type="EMBL" id="RXTL01000042">
    <property type="protein sequence ID" value="RTS40459.1"/>
    <property type="molecule type" value="Genomic_DNA"/>
</dbReference>
<evidence type="ECO:0000313" key="13">
    <source>
        <dbReference type="Proteomes" id="UP000194857"/>
    </source>
</evidence>
<reference evidence="6 13" key="3">
    <citation type="submission" date="2017-05" db="EMBL/GenBank/DDBJ databases">
        <authorList>
            <person name="Song R."/>
            <person name="Chenine A.L."/>
            <person name="Ruprecht R.M."/>
        </authorList>
    </citation>
    <scope>NUCLEOTIDE SEQUENCE [LARGE SCALE GENOMIC DNA]</scope>
    <source>
        <strain evidence="6 13">S567_C10_BS</strain>
    </source>
</reference>
<dbReference type="AlphaFoldDB" id="A0A069Q7U2"/>
<dbReference type="Proteomes" id="UP000433532">
    <property type="component" value="Unassembled WGS sequence"/>
</dbReference>
<dbReference type="Proteomes" id="UP000276985">
    <property type="component" value="Unassembled WGS sequence"/>
</dbReference>
<evidence type="ECO:0000313" key="10">
    <source>
        <dbReference type="EMBL" id="RTS40459.1"/>
    </source>
</evidence>
<comment type="similarity">
    <text evidence="1">Belongs to the universal stress protein A family.</text>
</comment>
<reference evidence="5" key="10">
    <citation type="submission" date="2020-01" db="EMBL/GenBank/DDBJ databases">
        <title>Bacteria Cultured from War Wounds Associated with the Conflict in Eastern Ukraine.</title>
        <authorList>
            <person name="Snesrud E."/>
            <person name="Galac M.R."/>
            <person name="Mc Gann P."/>
            <person name="Valentine K."/>
            <person name="Viacheslav K."/>
        </authorList>
    </citation>
    <scope>NUCLEOTIDE SEQUENCE</scope>
    <source>
        <strain evidence="5">VNMU148</strain>
    </source>
</reference>
<dbReference type="EMBL" id="NSNE01000025">
    <property type="protein sequence ID" value="RPM05469.1"/>
    <property type="molecule type" value="Genomic_DNA"/>
</dbReference>
<sequence>MYDRILVAVDGSPVSDRALEEAIKLAGLSGGKLRVITIVDSPLRHLPDYAVYYNPEPLREAALKAADDVLAKAREKVEASNVEGATFDRVCQERASEEIAERIELEAQASDADVVVMGTHGRRGMRRLMLGSVAEGLIRVASRPVLLVRDK</sequence>
<dbReference type="EMBL" id="WXZT01000001">
    <property type="protein sequence ID" value="MZZ11318.1"/>
    <property type="molecule type" value="Genomic_DNA"/>
</dbReference>
<reference evidence="9 17" key="4">
    <citation type="submission" date="2017-08" db="EMBL/GenBank/DDBJ databases">
        <authorList>
            <person name="Feschi L."/>
            <person name="Jeukens J."/>
            <person name="Emond-Rheault J.-G."/>
            <person name="Kukavica-Ibrulj I."/>
            <person name="Boyle B."/>
            <person name="Levesque R.C."/>
        </authorList>
    </citation>
    <scope>NUCLEOTIDE SEQUENCE [LARGE SCALE GENOMIC DNA]</scope>
    <source>
        <strain evidence="9 17">PA-W36</strain>
    </source>
</reference>
<dbReference type="SMR" id="A0A069Q7U2"/>
<evidence type="ECO:0000313" key="8">
    <source>
        <dbReference type="EMBL" id="RMS53750.1"/>
    </source>
</evidence>
<evidence type="ECO:0000313" key="12">
    <source>
        <dbReference type="Proteomes" id="UP000045039"/>
    </source>
</evidence>
<dbReference type="RefSeq" id="WP_003091672.1">
    <property type="nucleotide sequence ID" value="NZ_AP014622.1"/>
</dbReference>
<dbReference type="CDD" id="cd00293">
    <property type="entry name" value="USP-like"/>
    <property type="match status" value="1"/>
</dbReference>
<dbReference type="GeneID" id="77220169"/>
<dbReference type="Proteomes" id="UP000045039">
    <property type="component" value="Unassembled WGS sequence"/>
</dbReference>
<dbReference type="Proteomes" id="UP000270834">
    <property type="component" value="Unassembled WGS sequence"/>
</dbReference>
<dbReference type="Proteomes" id="UP000284767">
    <property type="component" value="Unassembled WGS sequence"/>
</dbReference>
<protein>
    <submittedName>
        <fullName evidence="3">Universal stress protein</fullName>
    </submittedName>
    <submittedName>
        <fullName evidence="6">UspA domain-containing protein</fullName>
    </submittedName>
</protein>
<dbReference type="EMBL" id="WOAD01000009">
    <property type="protein sequence ID" value="MUI35904.1"/>
    <property type="molecule type" value="Genomic_DNA"/>
</dbReference>
<dbReference type="KEGG" id="paeb:NCGM1900_2967"/>
<dbReference type="InterPro" id="IPR006016">
    <property type="entry name" value="UspA"/>
</dbReference>
<dbReference type="PANTHER" id="PTHR46268">
    <property type="entry name" value="STRESS RESPONSE PROTEIN NHAX"/>
    <property type="match status" value="1"/>
</dbReference>
<dbReference type="PRINTS" id="PR01438">
    <property type="entry name" value="UNVRSLSTRESS"/>
</dbReference>
<evidence type="ECO:0000313" key="5">
    <source>
        <dbReference type="EMBL" id="MZZ11318.1"/>
    </source>
</evidence>
<dbReference type="Proteomes" id="UP000194857">
    <property type="component" value="Unassembled WGS sequence"/>
</dbReference>
<reference evidence="12" key="1">
    <citation type="submission" date="2015-06" db="EMBL/GenBank/DDBJ databases">
        <authorList>
            <person name="Radhakrishnan Rajesh"/>
            <person name="Underwood Anthony"/>
            <person name="Al-Shahib Ali"/>
        </authorList>
    </citation>
    <scope>NUCLEOTIDE SEQUENCE [LARGE SCALE GENOMIC DNA]</scope>
    <source>
        <strain evidence="12">P19_London_7_VIM_2_05_10</strain>
    </source>
</reference>
<evidence type="ECO:0000313" key="9">
    <source>
        <dbReference type="EMBL" id="RPM05469.1"/>
    </source>
</evidence>
<evidence type="ECO:0000313" key="11">
    <source>
        <dbReference type="EMBL" id="WOS79814.1"/>
    </source>
</evidence>
<evidence type="ECO:0000313" key="15">
    <source>
        <dbReference type="Proteomes" id="UP000270834"/>
    </source>
</evidence>
<evidence type="ECO:0000313" key="3">
    <source>
        <dbReference type="EMBL" id="CRO01119.1"/>
    </source>
</evidence>
<evidence type="ECO:0000313" key="16">
    <source>
        <dbReference type="Proteomes" id="UP000276985"/>
    </source>
</evidence>
<dbReference type="InterPro" id="IPR006015">
    <property type="entry name" value="Universal_stress_UspA"/>
</dbReference>
<evidence type="ECO:0000313" key="18">
    <source>
        <dbReference type="Proteomes" id="UP000433532"/>
    </source>
</evidence>
<name>A0A069Q7U2_PSEAI</name>
<dbReference type="EMBL" id="CP136986">
    <property type="protein sequence ID" value="WOS79814.1"/>
    <property type="molecule type" value="Genomic_DNA"/>
</dbReference>
<dbReference type="EMBL" id="RBSQ01000708">
    <property type="protein sequence ID" value="RMS53750.1"/>
    <property type="molecule type" value="Genomic_DNA"/>
</dbReference>
<dbReference type="PANTHER" id="PTHR46268:SF15">
    <property type="entry name" value="UNIVERSAL STRESS PROTEIN HP_0031"/>
    <property type="match status" value="1"/>
</dbReference>
<dbReference type="Proteomes" id="UP000644192">
    <property type="component" value="Unassembled WGS sequence"/>
</dbReference>
<evidence type="ECO:0000313" key="14">
    <source>
        <dbReference type="Proteomes" id="UP000253594"/>
    </source>
</evidence>
<accession>A0A1S1C888</accession>
<organism evidence="6 13">
    <name type="scientific">Pseudomonas aeruginosa</name>
    <dbReference type="NCBI Taxonomy" id="287"/>
    <lineage>
        <taxon>Bacteria</taxon>
        <taxon>Pseudomonadati</taxon>
        <taxon>Pseudomonadota</taxon>
        <taxon>Gammaproteobacteria</taxon>
        <taxon>Pseudomonadales</taxon>
        <taxon>Pseudomonadaceae</taxon>
        <taxon>Pseudomonas</taxon>
    </lineage>
</organism>
<accession>A0A069Q7U2</accession>
<dbReference type="eggNOG" id="COG0589">
    <property type="taxonomic scope" value="Bacteria"/>
</dbReference>
<reference evidence="9 17" key="8">
    <citation type="submission" date="2019-01" db="EMBL/GenBank/DDBJ databases">
        <title>The Pseudomonas aeruginosa pan-genome provides new insights on its population structure, horizontal gene transfer and pathogenicity.</title>
        <authorList>
            <person name="Freschi L."/>
            <person name="Vincent A.T."/>
            <person name="Jeukens J."/>
            <person name="Emond-Rheault J.-G."/>
            <person name="Kukavica-Ibrulj I."/>
            <person name="Dupont M.-J."/>
            <person name="Charette S.J."/>
            <person name="Boyle B."/>
            <person name="Levesque R.C."/>
        </authorList>
    </citation>
    <scope>NUCLEOTIDE SEQUENCE [LARGE SCALE GENOMIC DNA]</scope>
    <source>
        <strain evidence="9 17">PA-W36</strain>
    </source>
</reference>
<dbReference type="SUPFAM" id="SSF52402">
    <property type="entry name" value="Adenine nucleotide alpha hydrolases-like"/>
    <property type="match status" value="1"/>
</dbReference>
<dbReference type="Proteomes" id="UP000253594">
    <property type="component" value="Unassembled WGS sequence"/>
</dbReference>
<evidence type="ECO:0000313" key="7">
    <source>
        <dbReference type="EMBL" id="RCI73060.1"/>
    </source>
</evidence>
<evidence type="ECO:0000259" key="2">
    <source>
        <dbReference type="Pfam" id="PF00582"/>
    </source>
</evidence>
<evidence type="ECO:0000313" key="17">
    <source>
        <dbReference type="Proteomes" id="UP000284767"/>
    </source>
</evidence>
<reference evidence="10 16" key="7">
    <citation type="submission" date="2018-12" db="EMBL/GenBank/DDBJ databases">
        <title>Pseudomonas aeruginosa Diversity Panel.</title>
        <authorList>
            <person name="Snesrud E."/>
            <person name="Mcgann P."/>
        </authorList>
    </citation>
    <scope>NUCLEOTIDE SEQUENCE [LARGE SCALE GENOMIC DNA]</scope>
    <source>
        <strain evidence="10 16">MRSN6241</strain>
    </source>
</reference>
<feature type="domain" description="UspA" evidence="2">
    <location>
        <begin position="1"/>
        <end position="149"/>
    </location>
</feature>
<reference evidence="11" key="11">
    <citation type="submission" date="2023-06" db="EMBL/GenBank/DDBJ databases">
        <authorList>
            <consortium name="Clinical and Environmental Microbiology Branch: Whole genome sequencing antimicrobial resistance pathogens in the healthcare setting"/>
        </authorList>
    </citation>
    <scope>NUCLEOTIDE SEQUENCE</scope>
    <source>
        <strain evidence="11">2021CK-01020</strain>
    </source>
</reference>
<reference evidence="7 14" key="5">
    <citation type="submission" date="2018-07" db="EMBL/GenBank/DDBJ databases">
        <title>Mechanisms of high-level aminoglycoside resistance among Gram-negative pathogens in Brazil.</title>
        <authorList>
            <person name="Ballaben A.S."/>
            <person name="Darini A.L.C."/>
            <person name="Doi Y."/>
        </authorList>
    </citation>
    <scope>NUCLEOTIDE SEQUENCE [LARGE SCALE GENOMIC DNA]</scope>
    <source>
        <strain evidence="7 14">B2-305</strain>
    </source>
</reference>
<proteinExistence type="inferred from homology"/>
<dbReference type="Proteomes" id="UP001297540">
    <property type="component" value="Chromosome"/>
</dbReference>
<dbReference type="EMBL" id="CVVU01000022">
    <property type="protein sequence ID" value="CRO01119.1"/>
    <property type="molecule type" value="Genomic_DNA"/>
</dbReference>
<dbReference type="OMA" id="GWKKICC"/>
<dbReference type="EMBL" id="QORE01000730">
    <property type="protein sequence ID" value="RCI73060.1"/>
    <property type="molecule type" value="Genomic_DNA"/>
</dbReference>